<evidence type="ECO:0000313" key="2">
    <source>
        <dbReference type="EMBL" id="KAF8722036.1"/>
    </source>
</evidence>
<dbReference type="OrthoDB" id="414463at2759"/>
<keyword evidence="3" id="KW-1185">Reference proteome</keyword>
<reference evidence="2" key="1">
    <citation type="submission" date="2020-07" db="EMBL/GenBank/DDBJ databases">
        <title>Genome sequence and genetic diversity analysis of an under-domesticated orphan crop, white fonio (Digitaria exilis).</title>
        <authorList>
            <person name="Bennetzen J.L."/>
            <person name="Chen S."/>
            <person name="Ma X."/>
            <person name="Wang X."/>
            <person name="Yssel A.E.J."/>
            <person name="Chaluvadi S.R."/>
            <person name="Johnson M."/>
            <person name="Gangashetty P."/>
            <person name="Hamidou F."/>
            <person name="Sanogo M.D."/>
            <person name="Zwaenepoel A."/>
            <person name="Wallace J."/>
            <person name="Van De Peer Y."/>
            <person name="Van Deynze A."/>
        </authorList>
    </citation>
    <scope>NUCLEOTIDE SEQUENCE</scope>
    <source>
        <tissue evidence="2">Leaves</tissue>
    </source>
</reference>
<accession>A0A835EXB0</accession>
<dbReference type="PANTHER" id="PTHR31208">
    <property type="entry name" value="EXPRESSED PROTEIN"/>
    <property type="match status" value="1"/>
</dbReference>
<evidence type="ECO:0008006" key="4">
    <source>
        <dbReference type="Google" id="ProtNLM"/>
    </source>
</evidence>
<organism evidence="2 3">
    <name type="scientific">Digitaria exilis</name>
    <dbReference type="NCBI Taxonomy" id="1010633"/>
    <lineage>
        <taxon>Eukaryota</taxon>
        <taxon>Viridiplantae</taxon>
        <taxon>Streptophyta</taxon>
        <taxon>Embryophyta</taxon>
        <taxon>Tracheophyta</taxon>
        <taxon>Spermatophyta</taxon>
        <taxon>Magnoliopsida</taxon>
        <taxon>Liliopsida</taxon>
        <taxon>Poales</taxon>
        <taxon>Poaceae</taxon>
        <taxon>PACMAD clade</taxon>
        <taxon>Panicoideae</taxon>
        <taxon>Panicodae</taxon>
        <taxon>Paniceae</taxon>
        <taxon>Anthephorinae</taxon>
        <taxon>Digitaria</taxon>
    </lineage>
</organism>
<sequence>MEAAAASSVRAGFGPQQRSALGFRYSQRRGPACPCLRWPRPASRLLPGGGGARPRGAIAAAPGDQRRQQLGELEAEAEAGPALGPSRSSPSEVREEMARCFDLVRRLGRGAVYLGSSRVPLTHPHFLQTTELAREASSATRYYFLAVSLAFKTCCCPICGTMGAEAELTVLSSKQIAQLLDCTTWTGAGPGLMDAAIKGALEADKPIGGFKIAKEAGEWTTSNFHPYLPPETYLTCRFFSARKHALVDAVVRSSPADKTAVIALPGRIGTLDELFEIMALIQLERIGSALPVPFLLLNYDSYYSKLLDFLNDCQDWGTVAPGEVASLWKVCDGNYEALEYLAEFYNVPAAKRNYQISPQLKEHRTSYSTS</sequence>
<dbReference type="SUPFAM" id="SSF102405">
    <property type="entry name" value="MCP/YpsA-like"/>
    <property type="match status" value="1"/>
</dbReference>
<feature type="compositionally biased region" description="Low complexity" evidence="1">
    <location>
        <begin position="54"/>
        <end position="63"/>
    </location>
</feature>
<dbReference type="PANTHER" id="PTHR31208:SF11">
    <property type="entry name" value="CYTOKININ RIBOSIDE 5'-MONOPHOSPHATE PHOSPHORIBOHYDROLASE"/>
    <property type="match status" value="1"/>
</dbReference>
<dbReference type="Pfam" id="PF03641">
    <property type="entry name" value="Lysine_decarbox"/>
    <property type="match status" value="1"/>
</dbReference>
<feature type="region of interest" description="Disordered" evidence="1">
    <location>
        <begin position="45"/>
        <end position="66"/>
    </location>
</feature>
<evidence type="ECO:0000256" key="1">
    <source>
        <dbReference type="SAM" id="MobiDB-lite"/>
    </source>
</evidence>
<protein>
    <recommendedName>
        <fullName evidence="4">Cytokinin riboside 5'-monophosphate phosphoribohydrolase</fullName>
    </recommendedName>
</protein>
<gene>
    <name evidence="2" type="ORF">HU200_022663</name>
</gene>
<proteinExistence type="predicted"/>
<dbReference type="Gene3D" id="3.40.50.450">
    <property type="match status" value="1"/>
</dbReference>
<comment type="caution">
    <text evidence="2">The sequence shown here is derived from an EMBL/GenBank/DDBJ whole genome shotgun (WGS) entry which is preliminary data.</text>
</comment>
<dbReference type="AlphaFoldDB" id="A0A835EXB0"/>
<evidence type="ECO:0000313" key="3">
    <source>
        <dbReference type="Proteomes" id="UP000636709"/>
    </source>
</evidence>
<dbReference type="Proteomes" id="UP000636709">
    <property type="component" value="Unassembled WGS sequence"/>
</dbReference>
<dbReference type="InterPro" id="IPR031100">
    <property type="entry name" value="LOG_fam"/>
</dbReference>
<name>A0A835EXB0_9POAL</name>
<dbReference type="EMBL" id="JACEFO010001677">
    <property type="protein sequence ID" value="KAF8722036.1"/>
    <property type="molecule type" value="Genomic_DNA"/>
</dbReference>